<name>A0A5J4YRB0_PORPP</name>
<protein>
    <recommendedName>
        <fullName evidence="4">Nuclear pore protein</fullName>
    </recommendedName>
</protein>
<feature type="region of interest" description="Disordered" evidence="5">
    <location>
        <begin position="214"/>
        <end position="242"/>
    </location>
</feature>
<evidence type="ECO:0000256" key="5">
    <source>
        <dbReference type="SAM" id="MobiDB-lite"/>
    </source>
</evidence>
<comment type="similarity">
    <text evidence="2 4">Belongs to the nucleoporin interacting component (NIC) family.</text>
</comment>
<dbReference type="PANTHER" id="PTHR11225">
    <property type="entry name" value="NUCLEAR PORE COMPLEX PROTEIN NUP93 NUCLEOPORIN NUP93 DEAD EYE PROTEIN"/>
    <property type="match status" value="1"/>
</dbReference>
<sequence length="929" mass="102606">MDFSDVLAQSRGLAARQQVEFQHQGPETASRAAGEYAALHGGRDAAAASGAAKSMRSMIPRLERDLDQINQASRRPFIADGSFERSDRDPFSGDDGAMQHVTYAGTPAGGGGGGGGSNAMRVLSEYGLEPNRLERSLQSIALLDTYEPLHPFADSDLDAFATQQNDVMILAAIDTVRSSVLTDSRKRRAQRLEYMWATQKADVVTRTAFVPGSSGAGASMASQDGTTHASAPGSGFAHVESQSRIRPQVEADYVDIVKRACVTSLRASDPQHQHASVSVAREFERAASRHHRGQRIEACFYSLRFICGEEEETDGVAKLPGRDIDSESRVAEGWRGARRGLELMFRNGKLRPTVESNPLLAKRGGEPGLLADVRGYINVLLQRGVPAYLRSDGSPLLRGLPLWPQIYFCFRCGDLDAVNEVVHDAAHQLEAIGSHFAVCWDSFYRSKAEHLLSEEHLDSLLYEYTSKAAFSPDPFRRACCMLLLRVQPQPIAGPALSGDDQAILFSDVEDYVWFQLSLVRVESGEPSAAQPLRMATTRALSLKEVQAEVQAFGPKYFDPKGSNPFLYASILLYCGCYNEAAHYLMENTSPSGHAGAVSGSPTSSSSFLDAFHIAFVLYFYRLLDSALYCNFLMRFVRPMLQENPVEAAVYAFSLHVEESHVIQDLLQRIILRTRKVTELLGSHRSGLQGSLRELVRLTGESGESILMRAIRQTARIAEEGGDRALAAKIYENMGSADDVLRILVLRLGAQMMDISSSARSEVLQEAKIFAVRLDSDASLRSVHSERLLHSFRMLLNLCEFIDLYNAGKLEAAWAFLRKLSLLPMSSDQVLAKASELRPGTSDYDDVVLERIPEILLIVMELLVALHTSARRAESLANVRGDRKMAAEMHTERLVYDQSAQYLINLSGMLQFPFAELSSKLIRLQVMMTW</sequence>
<evidence type="ECO:0000313" key="7">
    <source>
        <dbReference type="Proteomes" id="UP000324585"/>
    </source>
</evidence>
<dbReference type="PANTHER" id="PTHR11225:SF4">
    <property type="entry name" value="NUCLEAR PORE COMPLEX PROTEIN NUP93"/>
    <property type="match status" value="1"/>
</dbReference>
<feature type="compositionally biased region" description="Basic and acidic residues" evidence="5">
    <location>
        <begin position="82"/>
        <end position="91"/>
    </location>
</feature>
<accession>A0A5J4YRB0</accession>
<comment type="subcellular location">
    <subcellularLocation>
        <location evidence="1">Nucleus envelope</location>
    </subcellularLocation>
    <subcellularLocation>
        <location evidence="4">Nucleus</location>
        <location evidence="4">Nuclear pore complex</location>
    </subcellularLocation>
</comment>
<dbReference type="GO" id="GO:0006606">
    <property type="term" value="P:protein import into nucleus"/>
    <property type="evidence" value="ECO:0007669"/>
    <property type="project" value="TreeGrafter"/>
</dbReference>
<feature type="compositionally biased region" description="Gly residues" evidence="5">
    <location>
        <begin position="107"/>
        <end position="116"/>
    </location>
</feature>
<keyword evidence="4" id="KW-0472">Membrane</keyword>
<comment type="caution">
    <text evidence="6">The sequence shown here is derived from an EMBL/GenBank/DDBJ whole genome shotgun (WGS) entry which is preliminary data.</text>
</comment>
<proteinExistence type="inferred from homology"/>
<dbReference type="GO" id="GO:0017056">
    <property type="term" value="F:structural constituent of nuclear pore"/>
    <property type="evidence" value="ECO:0007669"/>
    <property type="project" value="InterPro"/>
</dbReference>
<keyword evidence="4" id="KW-0813">Transport</keyword>
<keyword evidence="4" id="KW-0811">Translocation</keyword>
<keyword evidence="4" id="KW-0653">Protein transport</keyword>
<keyword evidence="4" id="KW-0509">mRNA transport</keyword>
<evidence type="ECO:0000256" key="3">
    <source>
        <dbReference type="ARBA" id="ARBA00023242"/>
    </source>
</evidence>
<evidence type="ECO:0000256" key="2">
    <source>
        <dbReference type="ARBA" id="ARBA00010186"/>
    </source>
</evidence>
<keyword evidence="3 4" id="KW-0539">Nucleus</keyword>
<evidence type="ECO:0000256" key="4">
    <source>
        <dbReference type="RuleBase" id="RU364035"/>
    </source>
</evidence>
<organism evidence="6 7">
    <name type="scientific">Porphyridium purpureum</name>
    <name type="common">Red alga</name>
    <name type="synonym">Porphyridium cruentum</name>
    <dbReference type="NCBI Taxonomy" id="35688"/>
    <lineage>
        <taxon>Eukaryota</taxon>
        <taxon>Rhodophyta</taxon>
        <taxon>Bangiophyceae</taxon>
        <taxon>Porphyridiales</taxon>
        <taxon>Porphyridiaceae</taxon>
        <taxon>Porphyridium</taxon>
    </lineage>
</organism>
<evidence type="ECO:0000256" key="1">
    <source>
        <dbReference type="ARBA" id="ARBA00004259"/>
    </source>
</evidence>
<keyword evidence="7" id="KW-1185">Reference proteome</keyword>
<dbReference type="Pfam" id="PF04097">
    <property type="entry name" value="Nic96"/>
    <property type="match status" value="1"/>
</dbReference>
<dbReference type="OrthoDB" id="1918363at2759"/>
<dbReference type="GO" id="GO:0016973">
    <property type="term" value="P:poly(A)+ mRNA export from nucleus"/>
    <property type="evidence" value="ECO:0007669"/>
    <property type="project" value="TreeGrafter"/>
</dbReference>
<dbReference type="AlphaFoldDB" id="A0A5J4YRB0"/>
<feature type="region of interest" description="Disordered" evidence="5">
    <location>
        <begin position="70"/>
        <end position="116"/>
    </location>
</feature>
<reference evidence="7" key="1">
    <citation type="journal article" date="2019" name="Nat. Commun.">
        <title>Expansion of phycobilisome linker gene families in mesophilic red algae.</title>
        <authorList>
            <person name="Lee J."/>
            <person name="Kim D."/>
            <person name="Bhattacharya D."/>
            <person name="Yoon H.S."/>
        </authorList>
    </citation>
    <scope>NUCLEOTIDE SEQUENCE [LARGE SCALE GENOMIC DNA]</scope>
    <source>
        <strain evidence="7">CCMP 1328</strain>
    </source>
</reference>
<keyword evidence="4" id="KW-0906">Nuclear pore complex</keyword>
<evidence type="ECO:0000313" key="6">
    <source>
        <dbReference type="EMBL" id="KAA8494019.1"/>
    </source>
</evidence>
<dbReference type="InterPro" id="IPR007231">
    <property type="entry name" value="Nucleoporin_int_Nup93/Nic96"/>
</dbReference>
<dbReference type="GO" id="GO:0005643">
    <property type="term" value="C:nuclear pore"/>
    <property type="evidence" value="ECO:0007669"/>
    <property type="project" value="UniProtKB-SubCell"/>
</dbReference>
<dbReference type="OMA" id="LLMCGQF"/>
<gene>
    <name evidence="6" type="ORF">FVE85_3994</name>
</gene>
<dbReference type="EMBL" id="VRMN01000005">
    <property type="protein sequence ID" value="KAA8494019.1"/>
    <property type="molecule type" value="Genomic_DNA"/>
</dbReference>
<dbReference type="Proteomes" id="UP000324585">
    <property type="component" value="Unassembled WGS sequence"/>
</dbReference>